<evidence type="ECO:0000313" key="3">
    <source>
        <dbReference type="Proteomes" id="UP000053001"/>
    </source>
</evidence>
<keyword evidence="1" id="KW-1133">Transmembrane helix</keyword>
<proteinExistence type="predicted"/>
<accession>A0A091QZV6</accession>
<reference evidence="2 3" key="1">
    <citation type="submission" date="2014-04" db="EMBL/GenBank/DDBJ databases">
        <title>Genome evolution of avian class.</title>
        <authorList>
            <person name="Zhang G."/>
            <person name="Li C."/>
        </authorList>
    </citation>
    <scope>NUCLEOTIDE SEQUENCE [LARGE SCALE GENOMIC DNA]</scope>
    <source>
        <strain evidence="2">BGI_N330</strain>
    </source>
</reference>
<evidence type="ECO:0000313" key="2">
    <source>
        <dbReference type="EMBL" id="KFQ14894.1"/>
    </source>
</evidence>
<protein>
    <submittedName>
        <fullName evidence="2">Uncharacterized protein</fullName>
    </submittedName>
</protein>
<dbReference type="Proteomes" id="UP000053001">
    <property type="component" value="Unassembled WGS sequence"/>
</dbReference>
<dbReference type="AlphaFoldDB" id="A0A091QZV6"/>
<feature type="non-terminal residue" evidence="2">
    <location>
        <position position="90"/>
    </location>
</feature>
<gene>
    <name evidence="2" type="ORF">N330_05902</name>
</gene>
<dbReference type="EMBL" id="KK686721">
    <property type="protein sequence ID" value="KFQ14894.1"/>
    <property type="molecule type" value="Genomic_DNA"/>
</dbReference>
<dbReference type="PhylomeDB" id="A0A091QZV6"/>
<evidence type="ECO:0000256" key="1">
    <source>
        <dbReference type="SAM" id="Phobius"/>
    </source>
</evidence>
<name>A0A091QZV6_LEPDC</name>
<keyword evidence="1" id="KW-0472">Membrane</keyword>
<organism evidence="2 3">
    <name type="scientific">Leptosomus discolor</name>
    <name type="common">Madagascar cuckoo roller</name>
    <name type="synonym">Cuculus discolor</name>
    <dbReference type="NCBI Taxonomy" id="188344"/>
    <lineage>
        <taxon>Eukaryota</taxon>
        <taxon>Metazoa</taxon>
        <taxon>Chordata</taxon>
        <taxon>Craniata</taxon>
        <taxon>Vertebrata</taxon>
        <taxon>Euteleostomi</taxon>
        <taxon>Archelosauria</taxon>
        <taxon>Archosauria</taxon>
        <taxon>Dinosauria</taxon>
        <taxon>Saurischia</taxon>
        <taxon>Theropoda</taxon>
        <taxon>Coelurosauria</taxon>
        <taxon>Aves</taxon>
        <taxon>Neognathae</taxon>
        <taxon>Neoaves</taxon>
        <taxon>Telluraves</taxon>
        <taxon>Coraciimorphae</taxon>
        <taxon>Coraciiformes</taxon>
        <taxon>Leptosomidae</taxon>
        <taxon>Leptosomus</taxon>
    </lineage>
</organism>
<keyword evidence="1" id="KW-0812">Transmembrane</keyword>
<keyword evidence="3" id="KW-1185">Reference proteome</keyword>
<sequence length="90" mass="10095">TMGSVGHGRNARIIINALLFFFFYRLVVFVHTQDGFSFVAELIVNVDSLAKLGRIKCPHLYFYSYHSGPGMPHVKARLPCCLHCIPLGNT</sequence>
<feature type="transmembrane region" description="Helical" evidence="1">
    <location>
        <begin position="12"/>
        <end position="30"/>
    </location>
</feature>
<feature type="non-terminal residue" evidence="2">
    <location>
        <position position="1"/>
    </location>
</feature>